<dbReference type="EMBL" id="JAAVJL010000006">
    <property type="protein sequence ID" value="NMF61142.1"/>
    <property type="molecule type" value="Genomic_DNA"/>
</dbReference>
<protein>
    <submittedName>
        <fullName evidence="4">GNAT family N-acetyltransferase</fullName>
    </submittedName>
</protein>
<feature type="domain" description="N-acetyltransferase" evidence="3">
    <location>
        <begin position="1"/>
        <end position="167"/>
    </location>
</feature>
<dbReference type="InterPro" id="IPR050832">
    <property type="entry name" value="Bact_Acetyltransf"/>
</dbReference>
<dbReference type="Gene3D" id="3.40.630.30">
    <property type="match status" value="1"/>
</dbReference>
<dbReference type="SUPFAM" id="SSF55729">
    <property type="entry name" value="Acyl-CoA N-acyltransferases (Nat)"/>
    <property type="match status" value="1"/>
</dbReference>
<comment type="caution">
    <text evidence="4">The sequence shown here is derived from an EMBL/GenBank/DDBJ whole genome shotgun (WGS) entry which is preliminary data.</text>
</comment>
<keyword evidence="5" id="KW-1185">Reference proteome</keyword>
<dbReference type="CDD" id="cd04301">
    <property type="entry name" value="NAT_SF"/>
    <property type="match status" value="1"/>
</dbReference>
<dbReference type="InterPro" id="IPR000182">
    <property type="entry name" value="GNAT_dom"/>
</dbReference>
<dbReference type="Pfam" id="PF00583">
    <property type="entry name" value="Acetyltransf_1"/>
    <property type="match status" value="1"/>
</dbReference>
<evidence type="ECO:0000313" key="4">
    <source>
        <dbReference type="EMBL" id="NMF61142.1"/>
    </source>
</evidence>
<dbReference type="RefSeq" id="WP_169366088.1">
    <property type="nucleotide sequence ID" value="NZ_JAAVJL010000006.1"/>
</dbReference>
<accession>A0ABX1LY55</accession>
<evidence type="ECO:0000256" key="2">
    <source>
        <dbReference type="ARBA" id="ARBA00023315"/>
    </source>
</evidence>
<keyword evidence="2" id="KW-0012">Acyltransferase</keyword>
<sequence>MQIQALSHSTLSSAVELANLVFPYQKLLERADLAFRLSLSSGWIPKLILRLASVAEARYWVALNEDGDVIGVTGLYKYLNAKDDSLWLGWTCVSPMARGKGIGGQLVDFAIAKARSEGKQFLKLYTSNHPNEATAQYLYERRGLQIVSEKEIRGTPFKRIYRELELKPKNDFIG</sequence>
<gene>
    <name evidence="4" type="ORF">HC246_24740</name>
</gene>
<dbReference type="InterPro" id="IPR016181">
    <property type="entry name" value="Acyl_CoA_acyltransferase"/>
</dbReference>
<name>A0ABX1LY55_9CYAN</name>
<reference evidence="4 5" key="1">
    <citation type="submission" date="2020-03" db="EMBL/GenBank/DDBJ databases">
        <title>Draft Genome Sequence of 2-Methylisoborneol Producing Pseudanabaena yagii Strain GIHE-NHR1 Isolated from North Han River in South Korea.</title>
        <authorList>
            <person name="Jeong J."/>
        </authorList>
    </citation>
    <scope>NUCLEOTIDE SEQUENCE [LARGE SCALE GENOMIC DNA]</scope>
    <source>
        <strain evidence="4 5">GIHE-NHR1</strain>
    </source>
</reference>
<proteinExistence type="predicted"/>
<dbReference type="Proteomes" id="UP000738376">
    <property type="component" value="Unassembled WGS sequence"/>
</dbReference>
<dbReference type="PROSITE" id="PS51186">
    <property type="entry name" value="GNAT"/>
    <property type="match status" value="1"/>
</dbReference>
<dbReference type="PANTHER" id="PTHR43877">
    <property type="entry name" value="AMINOALKYLPHOSPHONATE N-ACETYLTRANSFERASE-RELATED-RELATED"/>
    <property type="match status" value="1"/>
</dbReference>
<organism evidence="4 5">
    <name type="scientific">Pseudanabaena yagii GIHE-NHR1</name>
    <dbReference type="NCBI Taxonomy" id="2722753"/>
    <lineage>
        <taxon>Bacteria</taxon>
        <taxon>Bacillati</taxon>
        <taxon>Cyanobacteriota</taxon>
        <taxon>Cyanophyceae</taxon>
        <taxon>Pseudanabaenales</taxon>
        <taxon>Pseudanabaenaceae</taxon>
        <taxon>Pseudanabaena</taxon>
        <taxon>Pseudanabaena yagii</taxon>
    </lineage>
</organism>
<keyword evidence="1" id="KW-0808">Transferase</keyword>
<evidence type="ECO:0000313" key="5">
    <source>
        <dbReference type="Proteomes" id="UP000738376"/>
    </source>
</evidence>
<dbReference type="PANTHER" id="PTHR43877:SF2">
    <property type="entry name" value="AMINOALKYLPHOSPHONATE N-ACETYLTRANSFERASE-RELATED"/>
    <property type="match status" value="1"/>
</dbReference>
<evidence type="ECO:0000259" key="3">
    <source>
        <dbReference type="PROSITE" id="PS51186"/>
    </source>
</evidence>
<evidence type="ECO:0000256" key="1">
    <source>
        <dbReference type="ARBA" id="ARBA00022679"/>
    </source>
</evidence>